<evidence type="ECO:0000313" key="9">
    <source>
        <dbReference type="EMBL" id="NMU84578.1"/>
    </source>
</evidence>
<dbReference type="GO" id="GO:0005886">
    <property type="term" value="C:plasma membrane"/>
    <property type="evidence" value="ECO:0007669"/>
    <property type="project" value="UniProtKB-SubCell"/>
</dbReference>
<keyword evidence="2" id="KW-0813">Transport</keyword>
<dbReference type="Proteomes" id="UP000518904">
    <property type="component" value="Unassembled WGS sequence"/>
</dbReference>
<evidence type="ECO:0000256" key="8">
    <source>
        <dbReference type="SAM" id="Phobius"/>
    </source>
</evidence>
<sequence>MAGACSGSTSGGIKIFRFQIAMTLLNKQMMKLIHPSGVFVQRYNQRPVNDDIVRSVVAFGLMFFITIIFIAGCLSALG</sequence>
<evidence type="ECO:0000256" key="2">
    <source>
        <dbReference type="ARBA" id="ARBA00022448"/>
    </source>
</evidence>
<evidence type="ECO:0000256" key="3">
    <source>
        <dbReference type="ARBA" id="ARBA00022475"/>
    </source>
</evidence>
<evidence type="ECO:0000256" key="1">
    <source>
        <dbReference type="ARBA" id="ARBA00004651"/>
    </source>
</evidence>
<dbReference type="AlphaFoldDB" id="A0A7Y0XDA4"/>
<dbReference type="Pfam" id="PF02386">
    <property type="entry name" value="TrkH"/>
    <property type="match status" value="1"/>
</dbReference>
<keyword evidence="5 8" id="KW-1133">Transmembrane helix</keyword>
<evidence type="ECO:0000313" key="10">
    <source>
        <dbReference type="Proteomes" id="UP000518904"/>
    </source>
</evidence>
<dbReference type="PANTHER" id="PTHR32024">
    <property type="entry name" value="TRK SYSTEM POTASSIUM UPTAKE PROTEIN TRKG-RELATED"/>
    <property type="match status" value="1"/>
</dbReference>
<keyword evidence="4 8" id="KW-0812">Transmembrane</keyword>
<feature type="transmembrane region" description="Helical" evidence="8">
    <location>
        <begin position="52"/>
        <end position="77"/>
    </location>
</feature>
<dbReference type="GO" id="GO:0008324">
    <property type="term" value="F:monoatomic cation transmembrane transporter activity"/>
    <property type="evidence" value="ECO:0007669"/>
    <property type="project" value="InterPro"/>
</dbReference>
<dbReference type="EMBL" id="JABCLB010001894">
    <property type="protein sequence ID" value="NMU84578.1"/>
    <property type="molecule type" value="Genomic_DNA"/>
</dbReference>
<keyword evidence="6" id="KW-0406">Ion transport</keyword>
<evidence type="ECO:0000256" key="6">
    <source>
        <dbReference type="ARBA" id="ARBA00023065"/>
    </source>
</evidence>
<evidence type="ECO:0000256" key="7">
    <source>
        <dbReference type="ARBA" id="ARBA00023136"/>
    </source>
</evidence>
<feature type="non-terminal residue" evidence="9">
    <location>
        <position position="1"/>
    </location>
</feature>
<keyword evidence="7 8" id="KW-0472">Membrane</keyword>
<keyword evidence="3" id="KW-1003">Cell membrane</keyword>
<comment type="caution">
    <text evidence="9">The sequence shown here is derived from an EMBL/GenBank/DDBJ whole genome shotgun (WGS) entry which is preliminary data.</text>
</comment>
<dbReference type="InterPro" id="IPR003445">
    <property type="entry name" value="Cat_transpt"/>
</dbReference>
<proteinExistence type="predicted"/>
<reference evidence="9 10" key="1">
    <citation type="submission" date="2020-04" db="EMBL/GenBank/DDBJ databases">
        <title>Whole-genome sequencing of Vibrio spp. from China reveals different genetic environments of blaCTX-M-14 among diverse lineages.</title>
        <authorList>
            <person name="Zheng Z."/>
            <person name="Ye L."/>
            <person name="Chen S."/>
        </authorList>
    </citation>
    <scope>NUCLEOTIDE SEQUENCE [LARGE SCALE GENOMIC DNA]</scope>
    <source>
        <strain evidence="9 10">Vb0551</strain>
    </source>
</reference>
<protein>
    <submittedName>
        <fullName evidence="9">Potassium transporter TrkH</fullName>
    </submittedName>
</protein>
<dbReference type="PANTHER" id="PTHR32024:SF3">
    <property type="entry name" value="TRK SYSTEM POTASSIUM UPTAKE PROTEIN"/>
    <property type="match status" value="1"/>
</dbReference>
<accession>A0A7Y0XDA4</accession>
<comment type="subcellular location">
    <subcellularLocation>
        <location evidence="1">Cell membrane</location>
        <topology evidence="1">Multi-pass membrane protein</topology>
    </subcellularLocation>
</comment>
<organism evidence="9 10">
    <name type="scientific">Vibrio parahaemolyticus</name>
    <dbReference type="NCBI Taxonomy" id="670"/>
    <lineage>
        <taxon>Bacteria</taxon>
        <taxon>Pseudomonadati</taxon>
        <taxon>Pseudomonadota</taxon>
        <taxon>Gammaproteobacteria</taxon>
        <taxon>Vibrionales</taxon>
        <taxon>Vibrionaceae</taxon>
        <taxon>Vibrio</taxon>
    </lineage>
</organism>
<dbReference type="GO" id="GO:0030001">
    <property type="term" value="P:metal ion transport"/>
    <property type="evidence" value="ECO:0007669"/>
    <property type="project" value="UniProtKB-ARBA"/>
</dbReference>
<evidence type="ECO:0000256" key="4">
    <source>
        <dbReference type="ARBA" id="ARBA00022692"/>
    </source>
</evidence>
<evidence type="ECO:0000256" key="5">
    <source>
        <dbReference type="ARBA" id="ARBA00022989"/>
    </source>
</evidence>
<gene>
    <name evidence="9" type="ORF">HKB16_17045</name>
</gene>
<feature type="non-terminal residue" evidence="9">
    <location>
        <position position="78"/>
    </location>
</feature>
<name>A0A7Y0XDA4_VIBPH</name>